<evidence type="ECO:0000313" key="5">
    <source>
        <dbReference type="Proteomes" id="UP000546464"/>
    </source>
</evidence>
<dbReference type="InterPro" id="IPR047115">
    <property type="entry name" value="ARSB"/>
</dbReference>
<proteinExistence type="predicted"/>
<keyword evidence="1" id="KW-0479">Metal-binding</keyword>
<dbReference type="GO" id="GO:0046872">
    <property type="term" value="F:metal ion binding"/>
    <property type="evidence" value="ECO:0007669"/>
    <property type="project" value="UniProtKB-KW"/>
</dbReference>
<dbReference type="GO" id="GO:0008484">
    <property type="term" value="F:sulfuric ester hydrolase activity"/>
    <property type="evidence" value="ECO:0007669"/>
    <property type="project" value="InterPro"/>
</dbReference>
<reference evidence="4 5" key="1">
    <citation type="submission" date="2020-07" db="EMBL/GenBank/DDBJ databases">
        <authorList>
            <person name="Feng X."/>
        </authorList>
    </citation>
    <scope>NUCLEOTIDE SEQUENCE [LARGE SCALE GENOMIC DNA]</scope>
    <source>
        <strain evidence="4 5">JCM31066</strain>
    </source>
</reference>
<dbReference type="SUPFAM" id="SSF53649">
    <property type="entry name" value="Alkaline phosphatase-like"/>
    <property type="match status" value="1"/>
</dbReference>
<dbReference type="EMBL" id="JACHVB010000012">
    <property type="protein sequence ID" value="MBC2593238.1"/>
    <property type="molecule type" value="Genomic_DNA"/>
</dbReference>
<gene>
    <name evidence="4" type="ORF">H5P28_03090</name>
</gene>
<organism evidence="4 5">
    <name type="scientific">Ruficoccus amylovorans</name>
    <dbReference type="NCBI Taxonomy" id="1804625"/>
    <lineage>
        <taxon>Bacteria</taxon>
        <taxon>Pseudomonadati</taxon>
        <taxon>Verrucomicrobiota</taxon>
        <taxon>Opitutia</taxon>
        <taxon>Puniceicoccales</taxon>
        <taxon>Cerasicoccaceae</taxon>
        <taxon>Ruficoccus</taxon>
    </lineage>
</organism>
<sequence length="174" mass="19668">MFEGGTLVCAFANWPGHIQPQEVDEVIHVVDIYPTLTALADASTAKCKPLDGLNVWESIARGEPSPRDEFFYNIEPFRAAMRQGDWKLIWRTTLPSSVDLYNLAEDPYEQNNLAATEPELVASMQRRINEAANDAQKPLFFADQFKVVMRNMNGEPVLPYENGFGEAEQFTSEH</sequence>
<accession>A0A842HAZ2</accession>
<comment type="caution">
    <text evidence="4">The sequence shown here is derived from an EMBL/GenBank/DDBJ whole genome shotgun (WGS) entry which is preliminary data.</text>
</comment>
<evidence type="ECO:0000256" key="2">
    <source>
        <dbReference type="ARBA" id="ARBA00022837"/>
    </source>
</evidence>
<dbReference type="Proteomes" id="UP000546464">
    <property type="component" value="Unassembled WGS sequence"/>
</dbReference>
<evidence type="ECO:0000256" key="1">
    <source>
        <dbReference type="ARBA" id="ARBA00022723"/>
    </source>
</evidence>
<name>A0A842HAZ2_9BACT</name>
<dbReference type="InterPro" id="IPR017850">
    <property type="entry name" value="Alkaline_phosphatase_core_sf"/>
</dbReference>
<dbReference type="Gene3D" id="3.40.720.10">
    <property type="entry name" value="Alkaline Phosphatase, subunit A"/>
    <property type="match status" value="1"/>
</dbReference>
<evidence type="ECO:0000256" key="3">
    <source>
        <dbReference type="ARBA" id="ARBA00023180"/>
    </source>
</evidence>
<keyword evidence="3" id="KW-0325">Glycoprotein</keyword>
<dbReference type="PANTHER" id="PTHR10342">
    <property type="entry name" value="ARYLSULFATASE"/>
    <property type="match status" value="1"/>
</dbReference>
<evidence type="ECO:0000313" key="4">
    <source>
        <dbReference type="EMBL" id="MBC2593238.1"/>
    </source>
</evidence>
<keyword evidence="2" id="KW-0106">Calcium</keyword>
<dbReference type="PANTHER" id="PTHR10342:SF274">
    <property type="entry name" value="ARYLSULFATASE B"/>
    <property type="match status" value="1"/>
</dbReference>
<protein>
    <submittedName>
        <fullName evidence="4">Uncharacterized protein</fullName>
    </submittedName>
</protein>
<dbReference type="RefSeq" id="WP_185674225.1">
    <property type="nucleotide sequence ID" value="NZ_JACHVB010000012.1"/>
</dbReference>
<dbReference type="AlphaFoldDB" id="A0A842HAZ2"/>
<dbReference type="Gene3D" id="3.30.1120.10">
    <property type="match status" value="1"/>
</dbReference>
<keyword evidence="5" id="KW-1185">Reference proteome</keyword>